<sequence length="224" mass="24840">MSYIAEVSFTHPRLHLGAVLESLPEAVAEIKPQPVTDLTEPTLFYSVTNVDTGAFESACNEIDSITDWDRLLEIDDTGLYRVTSDPDVRTVSPVISDLDGCVLAASSYEGVWTYLLYVSDREILTGLTEHCDRAGITYQLKRLYPVETYADLQCEARLGLELTDRQQEVATTAAAMGYFDPDGAGADEVADELDISRSTLSGHLRLITNKVYDELFVENPRAYL</sequence>
<dbReference type="PANTHER" id="PTHR34236:SF1">
    <property type="entry name" value="DIMETHYL SULFOXIDE REDUCTASE TRANSCRIPTIONAL ACTIVATOR"/>
    <property type="match status" value="1"/>
</dbReference>
<reference evidence="4" key="1">
    <citation type="submission" date="2017-11" db="EMBL/GenBank/DDBJ databases">
        <authorList>
            <person name="Kajale S.C."/>
            <person name="Sharma A."/>
        </authorList>
    </citation>
    <scope>NUCLEOTIDE SEQUENCE</scope>
    <source>
        <strain evidence="4">LS1_42</strain>
    </source>
</reference>
<dbReference type="Proteomes" id="UP000766904">
    <property type="component" value="Unassembled WGS sequence"/>
</dbReference>
<accession>A0A8J8Q6N1</accession>
<protein>
    <recommendedName>
        <fullName evidence="3">HTH bat-type domain-containing protein</fullName>
    </recommendedName>
</protein>
<keyword evidence="5" id="KW-1185">Reference proteome</keyword>
<feature type="domain" description="HTH bat-type" evidence="3">
    <location>
        <begin position="162"/>
        <end position="212"/>
    </location>
</feature>
<evidence type="ECO:0000256" key="1">
    <source>
        <dbReference type="ARBA" id="ARBA00023015"/>
    </source>
</evidence>
<organism evidence="4 5">
    <name type="scientific">Natronococcus pandeyae</name>
    <dbReference type="NCBI Taxonomy" id="2055836"/>
    <lineage>
        <taxon>Archaea</taxon>
        <taxon>Methanobacteriati</taxon>
        <taxon>Methanobacteriota</taxon>
        <taxon>Stenosarchaea group</taxon>
        <taxon>Halobacteria</taxon>
        <taxon>Halobacteriales</taxon>
        <taxon>Natrialbaceae</taxon>
        <taxon>Natronococcus</taxon>
    </lineage>
</organism>
<dbReference type="Pfam" id="PF04967">
    <property type="entry name" value="HTH_10"/>
    <property type="match status" value="1"/>
</dbReference>
<dbReference type="InterPro" id="IPR007050">
    <property type="entry name" value="HTH_bacterioopsin"/>
</dbReference>
<dbReference type="Gene3D" id="1.10.10.10">
    <property type="entry name" value="Winged helix-like DNA-binding domain superfamily/Winged helix DNA-binding domain"/>
    <property type="match status" value="1"/>
</dbReference>
<dbReference type="AlphaFoldDB" id="A0A8J8Q6N1"/>
<dbReference type="RefSeq" id="WP_148858549.1">
    <property type="nucleotide sequence ID" value="NZ_PHNJ01000006.1"/>
</dbReference>
<evidence type="ECO:0000259" key="3">
    <source>
        <dbReference type="Pfam" id="PF04967"/>
    </source>
</evidence>
<evidence type="ECO:0000256" key="2">
    <source>
        <dbReference type="ARBA" id="ARBA00023163"/>
    </source>
</evidence>
<keyword evidence="2" id="KW-0804">Transcription</keyword>
<proteinExistence type="predicted"/>
<evidence type="ECO:0000313" key="4">
    <source>
        <dbReference type="EMBL" id="TYL38235.1"/>
    </source>
</evidence>
<dbReference type="PANTHER" id="PTHR34236">
    <property type="entry name" value="DIMETHYL SULFOXIDE REDUCTASE TRANSCRIPTIONAL ACTIVATOR"/>
    <property type="match status" value="1"/>
</dbReference>
<keyword evidence="1" id="KW-0805">Transcription regulation</keyword>
<name>A0A8J8Q6N1_9EURY</name>
<dbReference type="EMBL" id="PHNJ01000006">
    <property type="protein sequence ID" value="TYL38235.1"/>
    <property type="molecule type" value="Genomic_DNA"/>
</dbReference>
<evidence type="ECO:0000313" key="5">
    <source>
        <dbReference type="Proteomes" id="UP000766904"/>
    </source>
</evidence>
<comment type="caution">
    <text evidence="4">The sequence shown here is derived from an EMBL/GenBank/DDBJ whole genome shotgun (WGS) entry which is preliminary data.</text>
</comment>
<dbReference type="OrthoDB" id="202021at2157"/>
<dbReference type="InterPro" id="IPR036388">
    <property type="entry name" value="WH-like_DNA-bd_sf"/>
</dbReference>
<gene>
    <name evidence="4" type="ORF">CV102_13650</name>
</gene>